<dbReference type="RefSeq" id="WP_119313624.1">
    <property type="nucleotide sequence ID" value="NZ_QXDL01000008.1"/>
</dbReference>
<sequence length="491" mass="52357">MRRWGLWLGRLALLGLVAGLAFALKSCYFIAPSSGGGQTAFEPPRRVNPADVQLPPGYRLEAVAQGLTFPVAVAFDGEGRVYVLEAGYSYGEVRTVPRLLEVRPGGEPREVARGDNPPWNGLSYHEGAFYIAEGGEFEGGRILRLRDGQLTPLVTGLPSVGDHHTNRAVMGPDGYLYFGQGTATNSGVVGPDNHDFGWLRRRPDFHDTPCKDVKLAGRNFESPNPLTPDPNDRAVTGAFLPFGTPSQPGQVIPGRLPCNGAVLRVRPEGGALELVAWGFRNPFGLAFSPDGTLYVSDNSYDERGSRPVFGTGDVLWRVEPGAWYGWPDFHAGRSLLEADHFTPPGKSPPGHVLAEHPGTPPKPVALLGVHASANGFDFSRSAAFGFAGQAFVAEFGDMSPGVGKVLAPVGFRVVRVDPATGAVYDFAANKGDSFAPASKQGSGGLERPVDARFSPDGGALYVVDFGVMTVGERPQPREGTGVLWRVTQEGP</sequence>
<dbReference type="Proteomes" id="UP000265715">
    <property type="component" value="Unassembled WGS sequence"/>
</dbReference>
<evidence type="ECO:0000313" key="1">
    <source>
        <dbReference type="EMBL" id="RIH90489.1"/>
    </source>
</evidence>
<comment type="caution">
    <text evidence="1">The sequence shown here is derived from an EMBL/GenBank/DDBJ whole genome shotgun (WGS) entry which is preliminary data.</text>
</comment>
<dbReference type="SUPFAM" id="SSF50952">
    <property type="entry name" value="Soluble quinoprotein glucose dehydrogenase"/>
    <property type="match status" value="1"/>
</dbReference>
<dbReference type="Gene3D" id="2.120.10.30">
    <property type="entry name" value="TolB, C-terminal domain"/>
    <property type="match status" value="1"/>
</dbReference>
<dbReference type="InterPro" id="IPR011041">
    <property type="entry name" value="Quinoprot_gluc/sorb_DH_b-prop"/>
</dbReference>
<gene>
    <name evidence="1" type="ORF">Mterra_00375</name>
</gene>
<protein>
    <submittedName>
        <fullName evidence="1">Putative membrane-bound dehydrogenase domain protein</fullName>
    </submittedName>
</protein>
<accession>A0A399F5D5</accession>
<keyword evidence="2" id="KW-1185">Reference proteome</keyword>
<reference evidence="1 2" key="1">
    <citation type="submission" date="2018-08" db="EMBL/GenBank/DDBJ databases">
        <title>Meiothermus terrae DSM 26712 genome sequencing project.</title>
        <authorList>
            <person name="Da Costa M.S."/>
            <person name="Albuquerque L."/>
            <person name="Raposo P."/>
            <person name="Froufe H.J.C."/>
            <person name="Barroso C.S."/>
            <person name="Egas C."/>
        </authorList>
    </citation>
    <scope>NUCLEOTIDE SEQUENCE [LARGE SCALE GENOMIC DNA]</scope>
    <source>
        <strain evidence="1 2">DSM 26712</strain>
    </source>
</reference>
<organism evidence="1 2">
    <name type="scientific">Calidithermus terrae</name>
    <dbReference type="NCBI Taxonomy" id="1408545"/>
    <lineage>
        <taxon>Bacteria</taxon>
        <taxon>Thermotogati</taxon>
        <taxon>Deinococcota</taxon>
        <taxon>Deinococci</taxon>
        <taxon>Thermales</taxon>
        <taxon>Thermaceae</taxon>
        <taxon>Calidithermus</taxon>
    </lineage>
</organism>
<dbReference type="EMBL" id="QXDL01000008">
    <property type="protein sequence ID" value="RIH90489.1"/>
    <property type="molecule type" value="Genomic_DNA"/>
</dbReference>
<evidence type="ECO:0000313" key="2">
    <source>
        <dbReference type="Proteomes" id="UP000265715"/>
    </source>
</evidence>
<dbReference type="PANTHER" id="PTHR33546:SF1">
    <property type="entry name" value="LARGE, MULTIFUNCTIONAL SECRETED PROTEIN"/>
    <property type="match status" value="1"/>
</dbReference>
<proteinExistence type="predicted"/>
<dbReference type="OrthoDB" id="30052at2"/>
<name>A0A399F5D5_9DEIN</name>
<dbReference type="InterPro" id="IPR011042">
    <property type="entry name" value="6-blade_b-propeller_TolB-like"/>
</dbReference>
<dbReference type="PANTHER" id="PTHR33546">
    <property type="entry name" value="LARGE, MULTIFUNCTIONAL SECRETED PROTEIN-RELATED"/>
    <property type="match status" value="1"/>
</dbReference>
<dbReference type="AlphaFoldDB" id="A0A399F5D5"/>